<evidence type="ECO:0000256" key="3">
    <source>
        <dbReference type="ARBA" id="ARBA00008281"/>
    </source>
</evidence>
<keyword evidence="10" id="KW-0997">Cell inner membrane</keyword>
<evidence type="ECO:0000313" key="12">
    <source>
        <dbReference type="Proteomes" id="UP000664096"/>
    </source>
</evidence>
<comment type="caution">
    <text evidence="11">The sequence shown here is derived from an EMBL/GenBank/DDBJ whole genome shotgun (WGS) entry which is preliminary data.</text>
</comment>
<keyword evidence="11" id="KW-0966">Cell projection</keyword>
<protein>
    <recommendedName>
        <fullName evidence="10">Flagellar protein FliL</fullName>
    </recommendedName>
</protein>
<evidence type="ECO:0000256" key="9">
    <source>
        <dbReference type="ARBA" id="ARBA00023136"/>
    </source>
</evidence>
<evidence type="ECO:0000256" key="6">
    <source>
        <dbReference type="ARBA" id="ARBA00022692"/>
    </source>
</evidence>
<dbReference type="InterPro" id="IPR005503">
    <property type="entry name" value="FliL"/>
</dbReference>
<dbReference type="GO" id="GO:0071973">
    <property type="term" value="P:bacterial-type flagellum-dependent cell motility"/>
    <property type="evidence" value="ECO:0007669"/>
    <property type="project" value="InterPro"/>
</dbReference>
<keyword evidence="4" id="KW-1003">Cell membrane</keyword>
<evidence type="ECO:0000256" key="1">
    <source>
        <dbReference type="ARBA" id="ARBA00002254"/>
    </source>
</evidence>
<comment type="subcellular location">
    <subcellularLocation>
        <location evidence="10">Cell inner membrane</location>
    </subcellularLocation>
    <subcellularLocation>
        <location evidence="2">Cell membrane</location>
        <topology evidence="2">Single-pass membrane protein</topology>
    </subcellularLocation>
</comment>
<keyword evidence="6 10" id="KW-0812">Transmembrane</keyword>
<comment type="function">
    <text evidence="1 10">Controls the rotational direction of flagella during chemotaxis.</text>
</comment>
<proteinExistence type="inferred from homology"/>
<dbReference type="AlphaFoldDB" id="A0A939EFS2"/>
<evidence type="ECO:0000256" key="7">
    <source>
        <dbReference type="ARBA" id="ARBA00022779"/>
    </source>
</evidence>
<name>A0A939EFS2_9HYPH</name>
<keyword evidence="11" id="KW-0282">Flagellum</keyword>
<feature type="transmembrane region" description="Helical" evidence="10">
    <location>
        <begin position="20"/>
        <end position="46"/>
    </location>
</feature>
<evidence type="ECO:0000256" key="2">
    <source>
        <dbReference type="ARBA" id="ARBA00004162"/>
    </source>
</evidence>
<dbReference type="GO" id="GO:0009425">
    <property type="term" value="C:bacterial-type flagellum basal body"/>
    <property type="evidence" value="ECO:0007669"/>
    <property type="project" value="InterPro"/>
</dbReference>
<gene>
    <name evidence="11" type="ORF">JF539_10330</name>
</gene>
<sequence>MANIIVAPGGGSRSSSDNGGFLAAVVLLTLIAGAAGAGLAAFVYQYSEDEVRGRMRFQQTFAETLPFSTSARVQQLEPIVTNLAAPKDAWIRLQASVLLDKDAKVDIGIIRKKVEDDFLAYMRTVTLSHLEGGSGLQHLREDLTERARTRTKGQVQEVMLESVVIQ</sequence>
<organism evidence="11 12">
    <name type="scientific">Roseibium aggregatum</name>
    <dbReference type="NCBI Taxonomy" id="187304"/>
    <lineage>
        <taxon>Bacteria</taxon>
        <taxon>Pseudomonadati</taxon>
        <taxon>Pseudomonadota</taxon>
        <taxon>Alphaproteobacteria</taxon>
        <taxon>Hyphomicrobiales</taxon>
        <taxon>Stappiaceae</taxon>
        <taxon>Roseibium</taxon>
    </lineage>
</organism>
<keyword evidence="11" id="KW-0969">Cilium</keyword>
<dbReference type="GO" id="GO:0005886">
    <property type="term" value="C:plasma membrane"/>
    <property type="evidence" value="ECO:0007669"/>
    <property type="project" value="UniProtKB-SubCell"/>
</dbReference>
<accession>A0A939EFS2</accession>
<evidence type="ECO:0000313" key="11">
    <source>
        <dbReference type="EMBL" id="MBN9670734.1"/>
    </source>
</evidence>
<keyword evidence="9 10" id="KW-0472">Membrane</keyword>
<comment type="similarity">
    <text evidence="3 10">Belongs to the FliL family.</text>
</comment>
<keyword evidence="7 10" id="KW-0283">Flagellar rotation</keyword>
<evidence type="ECO:0000256" key="10">
    <source>
        <dbReference type="RuleBase" id="RU364125"/>
    </source>
</evidence>
<keyword evidence="5 10" id="KW-0145">Chemotaxis</keyword>
<reference evidence="11" key="1">
    <citation type="submission" date="2020-12" db="EMBL/GenBank/DDBJ databases">
        <title>Oil enriched cultivation method for isolating marine PHA-producing bacteria.</title>
        <authorList>
            <person name="Zheng W."/>
            <person name="Yu S."/>
            <person name="Huang Y."/>
        </authorList>
    </citation>
    <scope>NUCLEOTIDE SEQUENCE</scope>
    <source>
        <strain evidence="11">SY-2-12</strain>
    </source>
</reference>
<evidence type="ECO:0000256" key="8">
    <source>
        <dbReference type="ARBA" id="ARBA00022989"/>
    </source>
</evidence>
<evidence type="ECO:0000256" key="4">
    <source>
        <dbReference type="ARBA" id="ARBA00022475"/>
    </source>
</evidence>
<dbReference type="Pfam" id="PF03748">
    <property type="entry name" value="FliL"/>
    <property type="match status" value="1"/>
</dbReference>
<dbReference type="RefSeq" id="WP_207140253.1">
    <property type="nucleotide sequence ID" value="NZ_JAEKJZ010000001.1"/>
</dbReference>
<dbReference type="EMBL" id="JAEKJZ010000001">
    <property type="protein sequence ID" value="MBN9670734.1"/>
    <property type="molecule type" value="Genomic_DNA"/>
</dbReference>
<keyword evidence="8 10" id="KW-1133">Transmembrane helix</keyword>
<dbReference type="Proteomes" id="UP000664096">
    <property type="component" value="Unassembled WGS sequence"/>
</dbReference>
<evidence type="ECO:0000256" key="5">
    <source>
        <dbReference type="ARBA" id="ARBA00022500"/>
    </source>
</evidence>
<dbReference type="GO" id="GO:0006935">
    <property type="term" value="P:chemotaxis"/>
    <property type="evidence" value="ECO:0007669"/>
    <property type="project" value="UniProtKB-KW"/>
</dbReference>